<dbReference type="AlphaFoldDB" id="A0A1I5EDS7"/>
<dbReference type="InterPro" id="IPR050278">
    <property type="entry name" value="Serine_Prot_S9B/DPPIV"/>
</dbReference>
<keyword evidence="1" id="KW-0732">Signal</keyword>
<dbReference type="Gene3D" id="2.140.10.30">
    <property type="entry name" value="Dipeptidylpeptidase IV, N-terminal domain"/>
    <property type="match status" value="1"/>
</dbReference>
<evidence type="ECO:0000256" key="1">
    <source>
        <dbReference type="SAM" id="SignalP"/>
    </source>
</evidence>
<dbReference type="Pfam" id="PF00930">
    <property type="entry name" value="DPPIV_N"/>
    <property type="match status" value="1"/>
</dbReference>
<sequence length="718" mass="81868">MKKLTLFAFMLGGFLSQAQNNLTIEEATLGAQRGFGTKAIYGAQWRTNSELTYIDATYKALVSKKTDKSTVENFVTTADLENAIAAATNEKVSLRTIPFDYHWENDKEFAFTYQGENDKYFVIYNVETKKVSKTIKFNASSAEEVIAPNKNYIAYLNQNNVEIVLSNGEVIKVTNDPDHVINGSSNTHRNEFGIDRGMWISPDSKKILFYKKDERMVEDYPLVDFGARIAEEKPIKYPMAGLKSEEVSLHVYDIDTKTTTPLNIEGDKEQFLTMPTWSPNSESVYVGVLNRGQNHLKLQRYTAATGKLDKQLFEEKSKTYVEPNTPLKFLNDKEFIYVSEKDGYRQMYRYNTSGKQLNSYVYKDVLFKGFVDVSPKEIYYMGTANKGMDKLLYKVDLKSGKTIPVTKTSATYSVEMNKDKTWYYSQYTNFTTPNNVSLNAVNGKSTIELLNAPNPYEGKTVLPKVEMVTIKAADGKTNLNGRILYPANFNENEKYPVMVYVYGGPHAQLVSNRFGGGAGGFDYYMAQQGFVVFTLDNRGSENRGRDFEHVIHRELGQNEMADQMKGVEFLKTKKFVDADKIGVYGWSFGGFMTTSLMLNYPDTFKVGVAGGPVIDWKWYEVMYGERYMDTPEENPEGYEKTSTLNKVKNLKGRLLMIHGAQDPVVVQQHSMEFIEKCIKEGKQVDYFLYPTHEHNVLGRDRVHLNAKIADYFMTHLKK</sequence>
<reference evidence="5" key="1">
    <citation type="submission" date="2016-10" db="EMBL/GenBank/DDBJ databases">
        <authorList>
            <person name="Varghese N."/>
            <person name="Submissions S."/>
        </authorList>
    </citation>
    <scope>NUCLEOTIDE SEQUENCE [LARGE SCALE GENOMIC DNA]</scope>
    <source>
        <strain evidence="5">DS-12</strain>
    </source>
</reference>
<protein>
    <submittedName>
        <fullName evidence="4">Dipeptidyl-peptidase-4</fullName>
    </submittedName>
</protein>
<name>A0A1I5EDS7_9FLAO</name>
<dbReference type="PANTHER" id="PTHR11731">
    <property type="entry name" value="PROTEASE FAMILY S9B,C DIPEPTIDYL-PEPTIDASE IV-RELATED"/>
    <property type="match status" value="1"/>
</dbReference>
<dbReference type="Proteomes" id="UP000199036">
    <property type="component" value="Unassembled WGS sequence"/>
</dbReference>
<organism evidence="4 5">
    <name type="scientific">Paenimyroides ummariense</name>
    <dbReference type="NCBI Taxonomy" id="913024"/>
    <lineage>
        <taxon>Bacteria</taxon>
        <taxon>Pseudomonadati</taxon>
        <taxon>Bacteroidota</taxon>
        <taxon>Flavobacteriia</taxon>
        <taxon>Flavobacteriales</taxon>
        <taxon>Flavobacteriaceae</taxon>
        <taxon>Paenimyroides</taxon>
    </lineage>
</organism>
<dbReference type="SUPFAM" id="SSF82171">
    <property type="entry name" value="DPP6 N-terminal domain-like"/>
    <property type="match status" value="1"/>
</dbReference>
<evidence type="ECO:0000259" key="2">
    <source>
        <dbReference type="Pfam" id="PF00326"/>
    </source>
</evidence>
<dbReference type="SUPFAM" id="SSF53474">
    <property type="entry name" value="alpha/beta-Hydrolases"/>
    <property type="match status" value="1"/>
</dbReference>
<feature type="domain" description="Dipeptidylpeptidase IV N-terminal" evidence="3">
    <location>
        <begin position="116"/>
        <end position="433"/>
    </location>
</feature>
<dbReference type="EMBL" id="FOVI01000020">
    <property type="protein sequence ID" value="SFO09679.1"/>
    <property type="molecule type" value="Genomic_DNA"/>
</dbReference>
<proteinExistence type="predicted"/>
<dbReference type="GO" id="GO:0008236">
    <property type="term" value="F:serine-type peptidase activity"/>
    <property type="evidence" value="ECO:0007669"/>
    <property type="project" value="InterPro"/>
</dbReference>
<dbReference type="InterPro" id="IPR001375">
    <property type="entry name" value="Peptidase_S9_cat"/>
</dbReference>
<evidence type="ECO:0000259" key="3">
    <source>
        <dbReference type="Pfam" id="PF00930"/>
    </source>
</evidence>
<dbReference type="STRING" id="913024.SAMN05421741_12019"/>
<feature type="chain" id="PRO_5011653375" evidence="1">
    <location>
        <begin position="19"/>
        <end position="718"/>
    </location>
</feature>
<dbReference type="RefSeq" id="WP_091525022.1">
    <property type="nucleotide sequence ID" value="NZ_FOVI01000020.1"/>
</dbReference>
<accession>A0A1I5EDS7</accession>
<dbReference type="GO" id="GO:0008239">
    <property type="term" value="F:dipeptidyl-peptidase activity"/>
    <property type="evidence" value="ECO:0007669"/>
    <property type="project" value="TreeGrafter"/>
</dbReference>
<dbReference type="InterPro" id="IPR029058">
    <property type="entry name" value="AB_hydrolase_fold"/>
</dbReference>
<dbReference type="InterPro" id="IPR002469">
    <property type="entry name" value="Peptidase_S9B_N"/>
</dbReference>
<dbReference type="GO" id="GO:0006508">
    <property type="term" value="P:proteolysis"/>
    <property type="evidence" value="ECO:0007669"/>
    <property type="project" value="InterPro"/>
</dbReference>
<dbReference type="Pfam" id="PF00326">
    <property type="entry name" value="Peptidase_S9"/>
    <property type="match status" value="1"/>
</dbReference>
<keyword evidence="5" id="KW-1185">Reference proteome</keyword>
<gene>
    <name evidence="4" type="ORF">SAMN05421741_12019</name>
</gene>
<evidence type="ECO:0000313" key="5">
    <source>
        <dbReference type="Proteomes" id="UP000199036"/>
    </source>
</evidence>
<dbReference type="Gene3D" id="3.40.50.1820">
    <property type="entry name" value="alpha/beta hydrolase"/>
    <property type="match status" value="1"/>
</dbReference>
<dbReference type="OrthoDB" id="9812921at2"/>
<feature type="signal peptide" evidence="1">
    <location>
        <begin position="1"/>
        <end position="18"/>
    </location>
</feature>
<evidence type="ECO:0000313" key="4">
    <source>
        <dbReference type="EMBL" id="SFO09679.1"/>
    </source>
</evidence>
<dbReference type="PANTHER" id="PTHR11731:SF193">
    <property type="entry name" value="DIPEPTIDYL PEPTIDASE 9"/>
    <property type="match status" value="1"/>
</dbReference>
<feature type="domain" description="Peptidase S9 prolyl oligopeptidase catalytic" evidence="2">
    <location>
        <begin position="523"/>
        <end position="717"/>
    </location>
</feature>